<name>A0A5A7T7C9_CUCMM</name>
<feature type="region of interest" description="Disordered" evidence="1">
    <location>
        <begin position="26"/>
        <end position="48"/>
    </location>
</feature>
<evidence type="ECO:0000313" key="3">
    <source>
        <dbReference type="Proteomes" id="UP000321393"/>
    </source>
</evidence>
<evidence type="ECO:0000313" key="2">
    <source>
        <dbReference type="EMBL" id="KAA0038863.1"/>
    </source>
</evidence>
<reference evidence="2 3" key="1">
    <citation type="submission" date="2019-08" db="EMBL/GenBank/DDBJ databases">
        <title>Draft genome sequences of two oriental melons (Cucumis melo L. var makuwa).</title>
        <authorList>
            <person name="Kwon S.-Y."/>
        </authorList>
    </citation>
    <scope>NUCLEOTIDE SEQUENCE [LARGE SCALE GENOMIC DNA]</scope>
    <source>
        <strain evidence="3">cv. SW 3</strain>
        <tissue evidence="2">Leaf</tissue>
    </source>
</reference>
<accession>A0A5A7T7C9</accession>
<organism evidence="2 3">
    <name type="scientific">Cucumis melo var. makuwa</name>
    <name type="common">Oriental melon</name>
    <dbReference type="NCBI Taxonomy" id="1194695"/>
    <lineage>
        <taxon>Eukaryota</taxon>
        <taxon>Viridiplantae</taxon>
        <taxon>Streptophyta</taxon>
        <taxon>Embryophyta</taxon>
        <taxon>Tracheophyta</taxon>
        <taxon>Spermatophyta</taxon>
        <taxon>Magnoliopsida</taxon>
        <taxon>eudicotyledons</taxon>
        <taxon>Gunneridae</taxon>
        <taxon>Pentapetalae</taxon>
        <taxon>rosids</taxon>
        <taxon>fabids</taxon>
        <taxon>Cucurbitales</taxon>
        <taxon>Cucurbitaceae</taxon>
        <taxon>Benincaseae</taxon>
        <taxon>Cucumis</taxon>
    </lineage>
</organism>
<gene>
    <name evidence="2" type="ORF">E6C27_scaffold1170G00140</name>
</gene>
<dbReference type="AlphaFoldDB" id="A0A5A7T7C9"/>
<comment type="caution">
    <text evidence="2">The sequence shown here is derived from an EMBL/GenBank/DDBJ whole genome shotgun (WGS) entry which is preliminary data.</text>
</comment>
<dbReference type="EMBL" id="SSTE01018569">
    <property type="protein sequence ID" value="KAA0038863.1"/>
    <property type="molecule type" value="Genomic_DNA"/>
</dbReference>
<protein>
    <submittedName>
        <fullName evidence="2">CACTA en-spm transposon protein</fullName>
    </submittedName>
</protein>
<dbReference type="Proteomes" id="UP000321393">
    <property type="component" value="Unassembled WGS sequence"/>
</dbReference>
<evidence type="ECO:0000256" key="1">
    <source>
        <dbReference type="SAM" id="MobiDB-lite"/>
    </source>
</evidence>
<proteinExistence type="predicted"/>
<sequence length="120" mass="14194">MTSFSSSFEETDALYLEFGDEFNNAGGSSLMGKSLVERTQPFPTPRRRRQTRLLELERHVNKNGKILMTIAPGRFFVLDFNDQEMNRFVEHQMLTSFKKFKGDYYRHFKKYKDPEQAHAM</sequence>